<feature type="transmembrane region" description="Helical" evidence="1">
    <location>
        <begin position="101"/>
        <end position="118"/>
    </location>
</feature>
<dbReference type="InParanoid" id="E8N3K2"/>
<dbReference type="GO" id="GO:0043709">
    <property type="term" value="P:cell adhesion involved in single-species biofilm formation"/>
    <property type="evidence" value="ECO:0007669"/>
    <property type="project" value="TreeGrafter"/>
</dbReference>
<dbReference type="STRING" id="926569.ANT_09820"/>
<evidence type="ECO:0000313" key="4">
    <source>
        <dbReference type="Proteomes" id="UP000008922"/>
    </source>
</evidence>
<keyword evidence="1" id="KW-0812">Transmembrane</keyword>
<dbReference type="CDD" id="cd01949">
    <property type="entry name" value="GGDEF"/>
    <property type="match status" value="1"/>
</dbReference>
<dbReference type="InterPro" id="IPR029016">
    <property type="entry name" value="GAF-like_dom_sf"/>
</dbReference>
<dbReference type="SUPFAM" id="SSF55073">
    <property type="entry name" value="Nucleotide cyclase"/>
    <property type="match status" value="1"/>
</dbReference>
<feature type="transmembrane region" description="Helical" evidence="1">
    <location>
        <begin position="20"/>
        <end position="41"/>
    </location>
</feature>
<dbReference type="RefSeq" id="WP_013559407.1">
    <property type="nucleotide sequence ID" value="NC_014960.1"/>
</dbReference>
<feature type="transmembrane region" description="Helical" evidence="1">
    <location>
        <begin position="77"/>
        <end position="95"/>
    </location>
</feature>
<dbReference type="GO" id="GO:1902201">
    <property type="term" value="P:negative regulation of bacterial-type flagellum-dependent cell motility"/>
    <property type="evidence" value="ECO:0007669"/>
    <property type="project" value="TreeGrafter"/>
</dbReference>
<dbReference type="PROSITE" id="PS50887">
    <property type="entry name" value="GGDEF"/>
    <property type="match status" value="1"/>
</dbReference>
<dbReference type="InterPro" id="IPR029787">
    <property type="entry name" value="Nucleotide_cyclase"/>
</dbReference>
<gene>
    <name evidence="3" type="ordered locus">ANT_09820</name>
</gene>
<dbReference type="GO" id="GO:0052621">
    <property type="term" value="F:diguanylate cyclase activity"/>
    <property type="evidence" value="ECO:0007669"/>
    <property type="project" value="TreeGrafter"/>
</dbReference>
<dbReference type="Pfam" id="PF00990">
    <property type="entry name" value="GGDEF"/>
    <property type="match status" value="1"/>
</dbReference>
<dbReference type="eggNOG" id="COG2203">
    <property type="taxonomic scope" value="Bacteria"/>
</dbReference>
<keyword evidence="4" id="KW-1185">Reference proteome</keyword>
<dbReference type="SMART" id="SM00267">
    <property type="entry name" value="GGDEF"/>
    <property type="match status" value="1"/>
</dbReference>
<dbReference type="FunCoup" id="E8N3K2">
    <property type="interactions" value="2"/>
</dbReference>
<dbReference type="GO" id="GO:0005886">
    <property type="term" value="C:plasma membrane"/>
    <property type="evidence" value="ECO:0007669"/>
    <property type="project" value="TreeGrafter"/>
</dbReference>
<accession>E8N3K2</accession>
<dbReference type="NCBIfam" id="TIGR00254">
    <property type="entry name" value="GGDEF"/>
    <property type="match status" value="1"/>
</dbReference>
<dbReference type="InterPro" id="IPR043128">
    <property type="entry name" value="Rev_trsase/Diguanyl_cyclase"/>
</dbReference>
<dbReference type="Pfam" id="PF01590">
    <property type="entry name" value="GAF"/>
    <property type="match status" value="1"/>
</dbReference>
<dbReference type="EMBL" id="AP012029">
    <property type="protein sequence ID" value="BAJ63016.1"/>
    <property type="molecule type" value="Genomic_DNA"/>
</dbReference>
<feature type="transmembrane region" description="Helical" evidence="1">
    <location>
        <begin position="53"/>
        <end position="70"/>
    </location>
</feature>
<feature type="domain" description="GGDEF" evidence="2">
    <location>
        <begin position="380"/>
        <end position="515"/>
    </location>
</feature>
<dbReference type="AlphaFoldDB" id="E8N3K2"/>
<evidence type="ECO:0000313" key="3">
    <source>
        <dbReference type="EMBL" id="BAJ63016.1"/>
    </source>
</evidence>
<sequence>MKYFLNRLLRFPDIEKNQRLLLPILLSSAGIGVLLCIYGLTEAPSDTQRWMNVVSGLVLFGYFLVQNFLLKAEWHHNPVTSVVVFLLSITFVVWFNLIEPYTIRWIHLAVTTLFFINITIIMGRWWAYGVLAMVVFLLSPLFPFQIWTPVYVAWDRPLSLMLSGIIINETFHWMIKRIEKQVERLEIINQMTRSLAFSIEPSQVNSLMSSAIQSALNADTYYIGFLENHALRLVLLYDDGEFFEDQHVELENTFSGWVVVNQRSLLVRDIDREAKGLGITLRSIGRPEHSRSWMGAPLQTHEKLYGMVAVASYKVNAFNESDLELLESFAQQAAISLENAYHHQEVETRSMQDSLTTALNHGAFLQKLSEEAQKALRGAYPLSLIMLDIDHFKEYNDRYGHLAGDQVLIELTRHIQRYLKSTDWVGRWGGEEFAVILPNATIPQAWGVARRIQKSLTRMTLKDREGNPIPAPTVSQGIACFPQEADEIYALIDLADQRLYRAKSRGRDQIEAPLATSEIIEDELA</sequence>
<dbReference type="OrthoDB" id="9759607at2"/>
<keyword evidence="1" id="KW-1133">Transmembrane helix</keyword>
<dbReference type="PANTHER" id="PTHR45138">
    <property type="entry name" value="REGULATORY COMPONENTS OF SENSORY TRANSDUCTION SYSTEM"/>
    <property type="match status" value="1"/>
</dbReference>
<dbReference type="HOGENOM" id="CLU_518431_0_0_0"/>
<dbReference type="InterPro" id="IPR003018">
    <property type="entry name" value="GAF"/>
</dbReference>
<reference evidence="3 4" key="1">
    <citation type="submission" date="2010-12" db="EMBL/GenBank/DDBJ databases">
        <title>Whole genome sequence of Anaerolinea thermophila UNI-1.</title>
        <authorList>
            <person name="Narita-Yamada S."/>
            <person name="Kishi E."/>
            <person name="Watanabe Y."/>
            <person name="Takasaki K."/>
            <person name="Ankai A."/>
            <person name="Oguchi A."/>
            <person name="Fukui S."/>
            <person name="Takahashi M."/>
            <person name="Yashiro I."/>
            <person name="Hosoyama A."/>
            <person name="Sekiguchi Y."/>
            <person name="Hanada S."/>
            <person name="Fujita N."/>
        </authorList>
    </citation>
    <scope>NUCLEOTIDE SEQUENCE [LARGE SCALE GENOMIC DNA]</scope>
    <source>
        <strain evidence="4">DSM 14523 / JCM 11388 / NBRC 100420 / UNI-1</strain>
    </source>
</reference>
<keyword evidence="1" id="KW-0472">Membrane</keyword>
<protein>
    <submittedName>
        <fullName evidence="3">Hypothetical membrane protein</fullName>
    </submittedName>
</protein>
<dbReference type="Gene3D" id="3.30.70.270">
    <property type="match status" value="1"/>
</dbReference>
<evidence type="ECO:0000256" key="1">
    <source>
        <dbReference type="SAM" id="Phobius"/>
    </source>
</evidence>
<evidence type="ECO:0000259" key="2">
    <source>
        <dbReference type="PROSITE" id="PS50887"/>
    </source>
</evidence>
<proteinExistence type="predicted"/>
<dbReference type="InterPro" id="IPR050469">
    <property type="entry name" value="Diguanylate_Cyclase"/>
</dbReference>
<dbReference type="PANTHER" id="PTHR45138:SF9">
    <property type="entry name" value="DIGUANYLATE CYCLASE DGCM-RELATED"/>
    <property type="match status" value="1"/>
</dbReference>
<dbReference type="eggNOG" id="COG3706">
    <property type="taxonomic scope" value="Bacteria"/>
</dbReference>
<dbReference type="InterPro" id="IPR000160">
    <property type="entry name" value="GGDEF_dom"/>
</dbReference>
<dbReference type="KEGG" id="atm:ANT_09820"/>
<dbReference type="FunFam" id="3.30.70.270:FF:000001">
    <property type="entry name" value="Diguanylate cyclase domain protein"/>
    <property type="match status" value="1"/>
</dbReference>
<dbReference type="SUPFAM" id="SSF55781">
    <property type="entry name" value="GAF domain-like"/>
    <property type="match status" value="1"/>
</dbReference>
<feature type="transmembrane region" description="Helical" evidence="1">
    <location>
        <begin position="125"/>
        <end position="146"/>
    </location>
</feature>
<dbReference type="Gene3D" id="3.30.450.40">
    <property type="match status" value="1"/>
</dbReference>
<dbReference type="Proteomes" id="UP000008922">
    <property type="component" value="Chromosome"/>
</dbReference>
<name>E8N3K2_ANATU</name>
<dbReference type="SMART" id="SM00065">
    <property type="entry name" value="GAF"/>
    <property type="match status" value="1"/>
</dbReference>
<organism evidence="3 4">
    <name type="scientific">Anaerolinea thermophila (strain DSM 14523 / JCM 11388 / NBRC 100420 / UNI-1)</name>
    <dbReference type="NCBI Taxonomy" id="926569"/>
    <lineage>
        <taxon>Bacteria</taxon>
        <taxon>Bacillati</taxon>
        <taxon>Chloroflexota</taxon>
        <taxon>Anaerolineae</taxon>
        <taxon>Anaerolineales</taxon>
        <taxon>Anaerolineaceae</taxon>
        <taxon>Anaerolinea</taxon>
    </lineage>
</organism>